<keyword evidence="2" id="KW-0012">Acyltransferase</keyword>
<evidence type="ECO:0000259" key="3">
    <source>
        <dbReference type="PROSITE" id="PS51186"/>
    </source>
</evidence>
<dbReference type="PANTHER" id="PTHR43420">
    <property type="entry name" value="ACETYLTRANSFERASE"/>
    <property type="match status" value="1"/>
</dbReference>
<name>A0AAF1K1Y5_9HYPH</name>
<dbReference type="KEGG" id="rtu:PR017_09075"/>
<evidence type="ECO:0000313" key="4">
    <source>
        <dbReference type="EMBL" id="WFR94003.1"/>
    </source>
</evidence>
<dbReference type="AlphaFoldDB" id="A0AAF1K1Y5"/>
<sequence length="139" mass="15790">MSGLDLELVTQPSDDEYNAIRQPLIDYNASKVDGPWGPLAILLRDEAGTVRGGLWSSYSYDWLFVELLVIPEAFRGQGLGARMLQQAEGWARERGCVGVWLDTFSFQAPGFYEKQGYTVFGVLDHYPGEMQRFFLRKML</sequence>
<dbReference type="EMBL" id="CP117255">
    <property type="protein sequence ID" value="WFR94003.1"/>
    <property type="molecule type" value="Genomic_DNA"/>
</dbReference>
<dbReference type="InterPro" id="IPR000182">
    <property type="entry name" value="GNAT_dom"/>
</dbReference>
<reference evidence="5" key="2">
    <citation type="journal article" date="2023" name="MicrobiologyOpen">
        <title>Genomics of the tumorigenes clade of the family Rhizobiaceae and description of Rhizobium rhododendri sp. nov.</title>
        <authorList>
            <person name="Kuzmanovic N."/>
            <person name="diCenzo G.C."/>
            <person name="Bunk B."/>
            <person name="Sproeer C."/>
            <person name="Fruehling A."/>
            <person name="Neumann-Schaal M."/>
            <person name="Overmann J."/>
            <person name="Smalla K."/>
        </authorList>
    </citation>
    <scope>NUCLEOTIDE SEQUENCE [LARGE SCALE GENOMIC DNA]</scope>
    <source>
        <strain evidence="5">1078</strain>
    </source>
</reference>
<dbReference type="CDD" id="cd04301">
    <property type="entry name" value="NAT_SF"/>
    <property type="match status" value="1"/>
</dbReference>
<evidence type="ECO:0000256" key="1">
    <source>
        <dbReference type="ARBA" id="ARBA00022679"/>
    </source>
</evidence>
<dbReference type="Gene3D" id="3.40.630.30">
    <property type="match status" value="1"/>
</dbReference>
<dbReference type="Pfam" id="PF00583">
    <property type="entry name" value="Acetyltransf_1"/>
    <property type="match status" value="1"/>
</dbReference>
<gene>
    <name evidence="4" type="ORF">PR017_09075</name>
</gene>
<dbReference type="PROSITE" id="PS51186">
    <property type="entry name" value="GNAT"/>
    <property type="match status" value="1"/>
</dbReference>
<organism evidence="4 5">
    <name type="scientific">Rhizobium tumorigenes</name>
    <dbReference type="NCBI Taxonomy" id="2041385"/>
    <lineage>
        <taxon>Bacteria</taxon>
        <taxon>Pseudomonadati</taxon>
        <taxon>Pseudomonadota</taxon>
        <taxon>Alphaproteobacteria</taxon>
        <taxon>Hyphomicrobiales</taxon>
        <taxon>Rhizobiaceae</taxon>
        <taxon>Rhizobium/Agrobacterium group</taxon>
        <taxon>Rhizobium</taxon>
    </lineage>
</organism>
<dbReference type="PANTHER" id="PTHR43420:SF52">
    <property type="entry name" value="N-ACETYLTRANSFERASE YODP"/>
    <property type="match status" value="1"/>
</dbReference>
<evidence type="ECO:0000256" key="2">
    <source>
        <dbReference type="ARBA" id="ARBA00023315"/>
    </source>
</evidence>
<proteinExistence type="predicted"/>
<dbReference type="GO" id="GO:0016747">
    <property type="term" value="F:acyltransferase activity, transferring groups other than amino-acyl groups"/>
    <property type="evidence" value="ECO:0007669"/>
    <property type="project" value="InterPro"/>
</dbReference>
<dbReference type="InterPro" id="IPR016181">
    <property type="entry name" value="Acyl_CoA_acyltransferase"/>
</dbReference>
<dbReference type="Proteomes" id="UP000249499">
    <property type="component" value="Chromosome"/>
</dbReference>
<keyword evidence="1" id="KW-0808">Transferase</keyword>
<protein>
    <submittedName>
        <fullName evidence="4">GNAT family N-acetyltransferase</fullName>
    </submittedName>
</protein>
<reference evidence="4 5" key="1">
    <citation type="journal article" date="2018" name="Sci. Rep.">
        <title>Rhizobium tumorigenes sp. nov., a novel plant tumorigenic bacterium isolated from cane gall tumors on thornless blackberry.</title>
        <authorList>
            <person name="Kuzmanovi N."/>
            <person name="Smalla K."/>
            <person name="Gronow S."/>
            <person name="PuBawska J."/>
        </authorList>
    </citation>
    <scope>NUCLEOTIDE SEQUENCE [LARGE SCALE GENOMIC DNA]</scope>
    <source>
        <strain evidence="4 5">1078</strain>
    </source>
</reference>
<accession>A0AAF1K1Y5</accession>
<dbReference type="RefSeq" id="WP_111222876.1">
    <property type="nucleotide sequence ID" value="NZ_CP117255.1"/>
</dbReference>
<dbReference type="SUPFAM" id="SSF55729">
    <property type="entry name" value="Acyl-CoA N-acyltransferases (Nat)"/>
    <property type="match status" value="1"/>
</dbReference>
<evidence type="ECO:0000313" key="5">
    <source>
        <dbReference type="Proteomes" id="UP000249499"/>
    </source>
</evidence>
<feature type="domain" description="N-acetyltransferase" evidence="3">
    <location>
        <begin position="1"/>
        <end position="139"/>
    </location>
</feature>
<dbReference type="InterPro" id="IPR050680">
    <property type="entry name" value="YpeA/RimI_acetyltransf"/>
</dbReference>
<keyword evidence="5" id="KW-1185">Reference proteome</keyword>